<reference evidence="1 2" key="2">
    <citation type="journal article" date="2012" name="J. Bacteriol.">
        <title>Genome Sequences of Burkholderia sp. Strains CCGE1002 and H160, Isolated from Legume Nodules in Mexico and Brazil.</title>
        <authorList>
            <person name="Ormeno-Orrillo E."/>
            <person name="Rogel M.A."/>
            <person name="Chueire L.M."/>
            <person name="Tiedje J.M."/>
            <person name="Martinez-Romero E."/>
            <person name="Hungria M."/>
        </authorList>
    </citation>
    <scope>NUCLEOTIDE SEQUENCE [LARGE SCALE GENOMIC DNA]</scope>
    <source>
        <strain evidence="1 2">CCGE1002</strain>
    </source>
</reference>
<dbReference type="EMBL" id="CP002015">
    <property type="protein sequence ID" value="ADG20265.1"/>
    <property type="molecule type" value="Genomic_DNA"/>
</dbReference>
<sequence length="36" mass="3973">MRRVVLIAGGWMVRVDLILSDILLSKCSLESGIEQA</sequence>
<gene>
    <name evidence="1" type="ordered locus">BC1002_6416</name>
</gene>
<dbReference type="HOGENOM" id="CLU_3355098_0_0_4"/>
<dbReference type="KEGG" id="bge:BC1002_6416"/>
<organism evidence="1 2">
    <name type="scientific">Paraburkholderia atlantica</name>
    <dbReference type="NCBI Taxonomy" id="2654982"/>
    <lineage>
        <taxon>Bacteria</taxon>
        <taxon>Pseudomonadati</taxon>
        <taxon>Pseudomonadota</taxon>
        <taxon>Betaproteobacteria</taxon>
        <taxon>Burkholderiales</taxon>
        <taxon>Burkholderiaceae</taxon>
        <taxon>Paraburkholderia</taxon>
    </lineage>
</organism>
<dbReference type="STRING" id="640511.BC1002_6416"/>
<dbReference type="AlphaFoldDB" id="D5WM19"/>
<evidence type="ECO:0000313" key="1">
    <source>
        <dbReference type="EMBL" id="ADG20265.1"/>
    </source>
</evidence>
<reference evidence="2" key="1">
    <citation type="submission" date="2010-04" db="EMBL/GenBank/DDBJ databases">
        <title>Complete sequence of chromosome 3 of Burkholderia sp. CCGE1002.</title>
        <authorList>
            <consortium name="US DOE Joint Genome Institute"/>
            <person name="Lucas S."/>
            <person name="Copeland A."/>
            <person name="Lapidus A."/>
            <person name="Cheng J.-F."/>
            <person name="Bruce D."/>
            <person name="Goodwin L."/>
            <person name="Pitluck S."/>
            <person name="Chertkov O."/>
            <person name="Detter J.C."/>
            <person name="Han C."/>
            <person name="Tapia R."/>
            <person name="Land M."/>
            <person name="Hauser L."/>
            <person name="Kyrpides N."/>
            <person name="Ovchinnikova G."/>
            <person name="Martinez-Romero E."/>
            <person name="Hernandez M.A.R."/>
            <person name="Tiedje J.M."/>
            <person name="Woyke T."/>
        </authorList>
    </citation>
    <scope>NUCLEOTIDE SEQUENCE [LARGE SCALE GENOMIC DNA]</scope>
    <source>
        <strain evidence="2">CCGE1002</strain>
    </source>
</reference>
<proteinExistence type="predicted"/>
<accession>D5WM19</accession>
<protein>
    <submittedName>
        <fullName evidence="1">Uncharacterized protein</fullName>
    </submittedName>
</protein>
<name>D5WM19_PARAM</name>
<dbReference type="Proteomes" id="UP000002190">
    <property type="component" value="Chromosome 3"/>
</dbReference>
<evidence type="ECO:0000313" key="2">
    <source>
        <dbReference type="Proteomes" id="UP000002190"/>
    </source>
</evidence>